<proteinExistence type="predicted"/>
<evidence type="ECO:0000313" key="1">
    <source>
        <dbReference type="EMBL" id="BFO18531.1"/>
    </source>
</evidence>
<name>A0AAT9HMH1_9ACTN</name>
<dbReference type="AlphaFoldDB" id="A0AAT9HMH1"/>
<protein>
    <submittedName>
        <fullName evidence="1">Uncharacterized protein</fullName>
    </submittedName>
</protein>
<accession>A0AAT9HMH1</accession>
<reference evidence="1" key="2">
    <citation type="submission" date="2024-07" db="EMBL/GenBank/DDBJ databases">
        <title>Streptomyces haneummycinica sp. nov., a new antibiotic-producing actinobacterium isolated from marine sediment.</title>
        <authorList>
            <person name="Uemura M."/>
            <person name="Hamada M."/>
            <person name="Hirano S."/>
            <person name="Kobayashi K."/>
            <person name="Ohshiro T."/>
            <person name="Kobayashi T."/>
            <person name="Terahara T."/>
        </authorList>
    </citation>
    <scope>NUCLEOTIDE SEQUENCE</scope>
    <source>
        <strain evidence="1">KM77-8</strain>
    </source>
</reference>
<dbReference type="EMBL" id="AP035768">
    <property type="protein sequence ID" value="BFO18531.1"/>
    <property type="molecule type" value="Genomic_DNA"/>
</dbReference>
<sequence>MARRRALGDVRRVPLPLVVREPVQYQVFLGGEVPEEGRLGDLGGRGDVVDRDAVEAVLQEQRDGRVADGVSRPFPLAGPQPRRFVHPTTVTFVTELLFNRVTFSWAA</sequence>
<gene>
    <name evidence="1" type="ORF">SHKM778_49190</name>
</gene>
<reference evidence="1" key="1">
    <citation type="submission" date="2024-06" db="EMBL/GenBank/DDBJ databases">
        <authorList>
            <consortium name="consrtm"/>
            <person name="Uemura M."/>
            <person name="Terahara T."/>
        </authorList>
    </citation>
    <scope>NUCLEOTIDE SEQUENCE</scope>
    <source>
        <strain evidence="1">KM77-8</strain>
    </source>
</reference>
<organism evidence="1">
    <name type="scientific">Streptomyces haneummycinicus</name>
    <dbReference type="NCBI Taxonomy" id="3074435"/>
    <lineage>
        <taxon>Bacteria</taxon>
        <taxon>Bacillati</taxon>
        <taxon>Actinomycetota</taxon>
        <taxon>Actinomycetes</taxon>
        <taxon>Kitasatosporales</taxon>
        <taxon>Streptomycetaceae</taxon>
        <taxon>Streptomyces</taxon>
    </lineage>
</organism>